<name>A0ABN2S8M5_9MICO</name>
<feature type="region of interest" description="Disordered" evidence="2">
    <location>
        <begin position="91"/>
        <end position="113"/>
    </location>
</feature>
<dbReference type="EMBL" id="BAAAPU010000007">
    <property type="protein sequence ID" value="GAA1981989.1"/>
    <property type="molecule type" value="Genomic_DNA"/>
</dbReference>
<evidence type="ECO:0000256" key="2">
    <source>
        <dbReference type="SAM" id="MobiDB-lite"/>
    </source>
</evidence>
<gene>
    <name evidence="3" type="ORF">GCM10009817_24060</name>
</gene>
<dbReference type="SUPFAM" id="SSF142823">
    <property type="entry name" value="ComB-like"/>
    <property type="match status" value="1"/>
</dbReference>
<evidence type="ECO:0000313" key="4">
    <source>
        <dbReference type="Proteomes" id="UP001500013"/>
    </source>
</evidence>
<accession>A0ABN2S8M5</accession>
<comment type="caution">
    <text evidence="3">The sequence shown here is derived from an EMBL/GenBank/DDBJ whole genome shotgun (WGS) entry which is preliminary data.</text>
</comment>
<dbReference type="Pfam" id="PF04029">
    <property type="entry name" value="2-ph_phosp"/>
    <property type="match status" value="1"/>
</dbReference>
<dbReference type="InterPro" id="IPR005238">
    <property type="entry name" value="ComB-like"/>
</dbReference>
<evidence type="ECO:0000313" key="3">
    <source>
        <dbReference type="EMBL" id="GAA1981989.1"/>
    </source>
</evidence>
<dbReference type="Gene3D" id="3.90.1560.10">
    <property type="entry name" value="ComB-like"/>
    <property type="match status" value="1"/>
</dbReference>
<reference evidence="3 4" key="1">
    <citation type="journal article" date="2019" name="Int. J. Syst. Evol. Microbiol.">
        <title>The Global Catalogue of Microorganisms (GCM) 10K type strain sequencing project: providing services to taxonomists for standard genome sequencing and annotation.</title>
        <authorList>
            <consortium name="The Broad Institute Genomics Platform"/>
            <consortium name="The Broad Institute Genome Sequencing Center for Infectious Disease"/>
            <person name="Wu L."/>
            <person name="Ma J."/>
        </authorList>
    </citation>
    <scope>NUCLEOTIDE SEQUENCE [LARGE SCALE GENOMIC DNA]</scope>
    <source>
        <strain evidence="3 4">JCM 15628</strain>
    </source>
</reference>
<keyword evidence="4" id="KW-1185">Reference proteome</keyword>
<evidence type="ECO:0000256" key="1">
    <source>
        <dbReference type="ARBA" id="ARBA00021948"/>
    </source>
</evidence>
<proteinExistence type="predicted"/>
<protein>
    <recommendedName>
        <fullName evidence="1">Probable 2-phosphosulfolactate phosphatase</fullName>
    </recommendedName>
</protein>
<dbReference type="Proteomes" id="UP001500013">
    <property type="component" value="Unassembled WGS sequence"/>
</dbReference>
<organism evidence="3 4">
    <name type="scientific">Terrabacter lapilli</name>
    <dbReference type="NCBI Taxonomy" id="436231"/>
    <lineage>
        <taxon>Bacteria</taxon>
        <taxon>Bacillati</taxon>
        <taxon>Actinomycetota</taxon>
        <taxon>Actinomycetes</taxon>
        <taxon>Micrococcales</taxon>
        <taxon>Intrasporangiaceae</taxon>
        <taxon>Terrabacter</taxon>
    </lineage>
</organism>
<dbReference type="RefSeq" id="WP_344062483.1">
    <property type="nucleotide sequence ID" value="NZ_BAAAPU010000007.1"/>
</dbReference>
<dbReference type="InterPro" id="IPR036702">
    <property type="entry name" value="ComB-like_sf"/>
</dbReference>
<sequence>MQPWHSQDRFVVRLDWGPGAAESLSTYAVDAGSRVCAVVVDVLSFTTCVSVAVDADIRVHPYRWKDESAERFAESLGATLAQARSATRRSGGVSLSPASIRAAGSSGSGGSLRDLVLPSPNGSTTSALLAGAGAEVVAASLRNRSAVARWLIGWLESAPRGSAPPAVIVVPSGERWPDGSLRPAVEDLWGAGAVVAALAAALGHRAGPLLLSPEAEAAGAAWLAVEERVGEALHDCASGRELIEQGWASDVEIAAELDGSQGVPVLADGAFTGSRG</sequence>